<feature type="region of interest" description="Disordered" evidence="1">
    <location>
        <begin position="163"/>
        <end position="221"/>
    </location>
</feature>
<evidence type="ECO:0000313" key="3">
    <source>
        <dbReference type="EMBL" id="KAF9449562.1"/>
    </source>
</evidence>
<protein>
    <recommendedName>
        <fullName evidence="5">Extracellular membrane protein CFEM domain-containing protein</fullName>
    </recommendedName>
</protein>
<dbReference type="Proteomes" id="UP000807342">
    <property type="component" value="Unassembled WGS sequence"/>
</dbReference>
<feature type="compositionally biased region" description="Polar residues" evidence="1">
    <location>
        <begin position="189"/>
        <end position="200"/>
    </location>
</feature>
<accession>A0A9P5XG19</accession>
<keyword evidence="2" id="KW-0732">Signal</keyword>
<gene>
    <name evidence="3" type="ORF">P691DRAFT_547705</name>
</gene>
<dbReference type="OrthoDB" id="3054150at2759"/>
<comment type="caution">
    <text evidence="3">The sequence shown here is derived from an EMBL/GenBank/DDBJ whole genome shotgun (WGS) entry which is preliminary data.</text>
</comment>
<feature type="signal peptide" evidence="2">
    <location>
        <begin position="1"/>
        <end position="20"/>
    </location>
</feature>
<feature type="compositionally biased region" description="Low complexity" evidence="1">
    <location>
        <begin position="208"/>
        <end position="221"/>
    </location>
</feature>
<evidence type="ECO:0000256" key="2">
    <source>
        <dbReference type="SAM" id="SignalP"/>
    </source>
</evidence>
<dbReference type="EMBL" id="MU151127">
    <property type="protein sequence ID" value="KAF9449562.1"/>
    <property type="molecule type" value="Genomic_DNA"/>
</dbReference>
<organism evidence="3 4">
    <name type="scientific">Macrolepiota fuliginosa MF-IS2</name>
    <dbReference type="NCBI Taxonomy" id="1400762"/>
    <lineage>
        <taxon>Eukaryota</taxon>
        <taxon>Fungi</taxon>
        <taxon>Dikarya</taxon>
        <taxon>Basidiomycota</taxon>
        <taxon>Agaricomycotina</taxon>
        <taxon>Agaricomycetes</taxon>
        <taxon>Agaricomycetidae</taxon>
        <taxon>Agaricales</taxon>
        <taxon>Agaricineae</taxon>
        <taxon>Agaricaceae</taxon>
        <taxon>Macrolepiota</taxon>
    </lineage>
</organism>
<keyword evidence="4" id="KW-1185">Reference proteome</keyword>
<proteinExistence type="predicted"/>
<sequence>MFSSSRLFLVFLGLAHLVAANSLLGLTQPNNAFDRTALSRVVGRQSQVPSVPTQCKADCDPINSQVAQGCSPADCCKATFVTGYFNCLKCVGGALNITDYTPAQAILDQLTEACDAKGLNVPTLTLPGIDPNRPLPSQGTVTPVGGPGPASVPQNTVTPIGSSGPASIPPPGTITINSSGPANLPPPTAASQLTVTTPLSPSNPQPAPVATTSGAPTTSTPSSAIADRFLAPHFSHMSASVALFVGLVYYIV</sequence>
<reference evidence="3" key="1">
    <citation type="submission" date="2020-11" db="EMBL/GenBank/DDBJ databases">
        <authorList>
            <consortium name="DOE Joint Genome Institute"/>
            <person name="Ahrendt S."/>
            <person name="Riley R."/>
            <person name="Andreopoulos W."/>
            <person name="Labutti K."/>
            <person name="Pangilinan J."/>
            <person name="Ruiz-Duenas F.J."/>
            <person name="Barrasa J.M."/>
            <person name="Sanchez-Garcia M."/>
            <person name="Camarero S."/>
            <person name="Miyauchi S."/>
            <person name="Serrano A."/>
            <person name="Linde D."/>
            <person name="Babiker R."/>
            <person name="Drula E."/>
            <person name="Ayuso-Fernandez I."/>
            <person name="Pacheco R."/>
            <person name="Padilla G."/>
            <person name="Ferreira P."/>
            <person name="Barriuso J."/>
            <person name="Kellner H."/>
            <person name="Castanera R."/>
            <person name="Alfaro M."/>
            <person name="Ramirez L."/>
            <person name="Pisabarro A.G."/>
            <person name="Kuo A."/>
            <person name="Tritt A."/>
            <person name="Lipzen A."/>
            <person name="He G."/>
            <person name="Yan M."/>
            <person name="Ng V."/>
            <person name="Cullen D."/>
            <person name="Martin F."/>
            <person name="Rosso M.-N."/>
            <person name="Henrissat B."/>
            <person name="Hibbett D."/>
            <person name="Martinez A.T."/>
            <person name="Grigoriev I.V."/>
        </authorList>
    </citation>
    <scope>NUCLEOTIDE SEQUENCE</scope>
    <source>
        <strain evidence="3">MF-IS2</strain>
    </source>
</reference>
<name>A0A9P5XG19_9AGAR</name>
<evidence type="ECO:0008006" key="5">
    <source>
        <dbReference type="Google" id="ProtNLM"/>
    </source>
</evidence>
<evidence type="ECO:0000313" key="4">
    <source>
        <dbReference type="Proteomes" id="UP000807342"/>
    </source>
</evidence>
<feature type="chain" id="PRO_5040401318" description="Extracellular membrane protein CFEM domain-containing protein" evidence="2">
    <location>
        <begin position="21"/>
        <end position="252"/>
    </location>
</feature>
<dbReference type="AlphaFoldDB" id="A0A9P5XG19"/>
<evidence type="ECO:0000256" key="1">
    <source>
        <dbReference type="SAM" id="MobiDB-lite"/>
    </source>
</evidence>